<accession>A0AA38X8C7</accession>
<feature type="compositionally biased region" description="Basic and acidic residues" evidence="1">
    <location>
        <begin position="332"/>
        <end position="347"/>
    </location>
</feature>
<dbReference type="CDD" id="cd07379">
    <property type="entry name" value="MPP_239FB"/>
    <property type="match status" value="1"/>
</dbReference>
<evidence type="ECO:0000256" key="1">
    <source>
        <dbReference type="SAM" id="MobiDB-lite"/>
    </source>
</evidence>
<dbReference type="SUPFAM" id="SSF56300">
    <property type="entry name" value="Metallo-dependent phosphatases"/>
    <property type="match status" value="1"/>
</dbReference>
<dbReference type="Pfam" id="PF00149">
    <property type="entry name" value="Metallophos"/>
    <property type="match status" value="1"/>
</dbReference>
<gene>
    <name evidence="3" type="ORF">H2200_007411</name>
</gene>
<dbReference type="GO" id="GO:0016787">
    <property type="term" value="F:hydrolase activity"/>
    <property type="evidence" value="ECO:0007669"/>
    <property type="project" value="InterPro"/>
</dbReference>
<dbReference type="Proteomes" id="UP001172673">
    <property type="component" value="Unassembled WGS sequence"/>
</dbReference>
<proteinExistence type="predicted"/>
<name>A0AA38X8C7_9EURO</name>
<dbReference type="PANTHER" id="PTHR12905:SF16">
    <property type="entry name" value="SER_THR PROTEIN PHOSPHATASE FAMILY PROTEIN (AFU_ORTHOLOGUE AFUA_1G06000)"/>
    <property type="match status" value="1"/>
</dbReference>
<feature type="domain" description="Calcineurin-like phosphoesterase" evidence="2">
    <location>
        <begin position="7"/>
        <end position="203"/>
    </location>
</feature>
<sequence length="428" mass="47438">MTTRRVRIVCISDTHNQTPRLPSGDILIHAGDLTNQGTFSELQKTVEWIKQSKFQVKVIICGNHDITCDVEFYQQYGGYFHNKKREDSQRCLGLFNSDPSIFFLNHDTKQISIKHGDGLVSTLKIWGSPHSPAHGFWAFGYSPESASRLWDQIPLESDIVITHTPARFHRDECGKRGMAGCEVLRQTLWRVRPRLFVCGHIHEAYGVEVVEWDLNSSNVRFKEKGVREFNDPEPGSKKQFTVDLSSRARSQTLQNDGSMGNLIPPIELLKLRGAEVDGPSDGSVPYQHSDEAAYEIGEVDLDGPERDAATGRATGADLLPKPPRASTVPFPDFEKAERPTPSKVEGHHARHLGTRGQGGASSSSTRSDQEAISGREGRLETCIVNAAFMASNFPHKGGKRFHKPVVIDLDLPVVDGGVLGQINEVNVL</sequence>
<dbReference type="PANTHER" id="PTHR12905">
    <property type="entry name" value="METALLOPHOSPHOESTERASE"/>
    <property type="match status" value="1"/>
</dbReference>
<dbReference type="AlphaFoldDB" id="A0AA38X8C7"/>
<evidence type="ECO:0000259" key="2">
    <source>
        <dbReference type="Pfam" id="PF00149"/>
    </source>
</evidence>
<protein>
    <recommendedName>
        <fullName evidence="2">Calcineurin-like phosphoesterase domain-containing protein</fullName>
    </recommendedName>
</protein>
<dbReference type="Gene3D" id="3.60.21.10">
    <property type="match status" value="1"/>
</dbReference>
<keyword evidence="4" id="KW-1185">Reference proteome</keyword>
<dbReference type="InterPro" id="IPR051693">
    <property type="entry name" value="UPF0046_metallophosphoest"/>
</dbReference>
<dbReference type="EMBL" id="JAPDRK010000010">
    <property type="protein sequence ID" value="KAJ9608423.1"/>
    <property type="molecule type" value="Genomic_DNA"/>
</dbReference>
<dbReference type="InterPro" id="IPR029052">
    <property type="entry name" value="Metallo-depent_PP-like"/>
</dbReference>
<organism evidence="3 4">
    <name type="scientific">Cladophialophora chaetospira</name>
    <dbReference type="NCBI Taxonomy" id="386627"/>
    <lineage>
        <taxon>Eukaryota</taxon>
        <taxon>Fungi</taxon>
        <taxon>Dikarya</taxon>
        <taxon>Ascomycota</taxon>
        <taxon>Pezizomycotina</taxon>
        <taxon>Eurotiomycetes</taxon>
        <taxon>Chaetothyriomycetidae</taxon>
        <taxon>Chaetothyriales</taxon>
        <taxon>Herpotrichiellaceae</taxon>
        <taxon>Cladophialophora</taxon>
    </lineage>
</organism>
<evidence type="ECO:0000313" key="4">
    <source>
        <dbReference type="Proteomes" id="UP001172673"/>
    </source>
</evidence>
<evidence type="ECO:0000313" key="3">
    <source>
        <dbReference type="EMBL" id="KAJ9608423.1"/>
    </source>
</evidence>
<reference evidence="3" key="1">
    <citation type="submission" date="2022-10" db="EMBL/GenBank/DDBJ databases">
        <title>Culturing micro-colonial fungi from biological soil crusts in the Mojave desert and describing Neophaeococcomyces mojavensis, and introducing the new genera and species Taxawa tesnikishii.</title>
        <authorList>
            <person name="Kurbessoian T."/>
            <person name="Stajich J.E."/>
        </authorList>
    </citation>
    <scope>NUCLEOTIDE SEQUENCE</scope>
    <source>
        <strain evidence="3">TK_41</strain>
    </source>
</reference>
<dbReference type="InterPro" id="IPR004843">
    <property type="entry name" value="Calcineurin-like_PHP"/>
</dbReference>
<comment type="caution">
    <text evidence="3">The sequence shown here is derived from an EMBL/GenBank/DDBJ whole genome shotgun (WGS) entry which is preliminary data.</text>
</comment>
<feature type="region of interest" description="Disordered" evidence="1">
    <location>
        <begin position="302"/>
        <end position="374"/>
    </location>
</feature>